<keyword evidence="1" id="KW-0732">Signal</keyword>
<dbReference type="Proteomes" id="UP000295783">
    <property type="component" value="Unassembled WGS sequence"/>
</dbReference>
<feature type="signal peptide" evidence="1">
    <location>
        <begin position="1"/>
        <end position="22"/>
    </location>
</feature>
<dbReference type="EMBL" id="SNYW01000009">
    <property type="protein sequence ID" value="TDQ81512.1"/>
    <property type="molecule type" value="Genomic_DNA"/>
</dbReference>
<dbReference type="AlphaFoldDB" id="A0A4R6WLC7"/>
<evidence type="ECO:0000313" key="2">
    <source>
        <dbReference type="EMBL" id="TDQ81512.1"/>
    </source>
</evidence>
<name>A0A4R6WLC7_9PROT</name>
<protein>
    <submittedName>
        <fullName evidence="2">Uncharacterized protein</fullName>
    </submittedName>
</protein>
<evidence type="ECO:0000313" key="3">
    <source>
        <dbReference type="Proteomes" id="UP000295783"/>
    </source>
</evidence>
<gene>
    <name evidence="2" type="ORF">A8950_2581</name>
</gene>
<evidence type="ECO:0000256" key="1">
    <source>
        <dbReference type="SAM" id="SignalP"/>
    </source>
</evidence>
<comment type="caution">
    <text evidence="2">The sequence shown here is derived from an EMBL/GenBank/DDBJ whole genome shotgun (WGS) entry which is preliminary data.</text>
</comment>
<keyword evidence="3" id="KW-1185">Reference proteome</keyword>
<feature type="chain" id="PRO_5020716445" evidence="1">
    <location>
        <begin position="23"/>
        <end position="288"/>
    </location>
</feature>
<accession>A0A4R6WLC7</accession>
<dbReference type="RefSeq" id="WP_133614064.1">
    <property type="nucleotide sequence ID" value="NZ_SNYW01000009.1"/>
</dbReference>
<sequence>MALCHWSLLFGLLSIGQLTAIAAPAQAEENALADALLRHFSDVVVTLPSPENDAVGAPSYYLRWSKTNLQAVYLSPTDDPDILMAESAGGLLRGAIEDTIEIKTIQIKSHQIAEGNHVDDADIVFLLSANTAAHAHALSSQVAKLRTADLTWIEGADAFGPGCGATVGYDPTIGRIVKAVLTIDKEQVFAPFGTSGNRLNHHGLMFRCVNRQLMAALGLMKDWGKSRSADKDSVFGPRTDRPPFNDMHALALLYLPSFASPQPTETAEEIISANALCLIENGRVCSVD</sequence>
<reference evidence="2 3" key="1">
    <citation type="submission" date="2019-03" db="EMBL/GenBank/DDBJ databases">
        <title>Genomic Encyclopedia of Type Strains, Phase III (KMG-III): the genomes of soil and plant-associated and newly described type strains.</title>
        <authorList>
            <person name="Whitman W."/>
        </authorList>
    </citation>
    <scope>NUCLEOTIDE SEQUENCE [LARGE SCALE GENOMIC DNA]</scope>
    <source>
        <strain evidence="2 3">CGMCC 1.7660</strain>
    </source>
</reference>
<organism evidence="2 3">
    <name type="scientific">Dongia mobilis</name>
    <dbReference type="NCBI Taxonomy" id="578943"/>
    <lineage>
        <taxon>Bacteria</taxon>
        <taxon>Pseudomonadati</taxon>
        <taxon>Pseudomonadota</taxon>
        <taxon>Alphaproteobacteria</taxon>
        <taxon>Rhodospirillales</taxon>
        <taxon>Dongiaceae</taxon>
        <taxon>Dongia</taxon>
    </lineage>
</organism>
<proteinExistence type="predicted"/>